<name>A0ABS7V772_9GAMM</name>
<dbReference type="Proteomes" id="UP000774958">
    <property type="component" value="Unassembled WGS sequence"/>
</dbReference>
<sequence>MNKRGHMAIYYVLERVLQAKHLNDGDTTERLKWFESCYVVESSKSYGKKFIYVFKDYEPALAALNVNINTEGSGELVILRQVNAWTSRGAAKKGMLGKGIVLFYPTAQEIEAKKKDDLLGALMLHAMEGYNIPPEEMHSLQADLEGMLDDSHRQDLNR</sequence>
<dbReference type="EMBL" id="JAIRBT010000002">
    <property type="protein sequence ID" value="MBZ6064927.1"/>
    <property type="molecule type" value="Genomic_DNA"/>
</dbReference>
<reference evidence="1 2" key="1">
    <citation type="submission" date="2021-09" db="EMBL/GenBank/DDBJ databases">
        <title>Aeromonas schubertii isolated from Asian sea bass.</title>
        <authorList>
            <person name="Pinpimai K."/>
        </authorList>
    </citation>
    <scope>NUCLEOTIDE SEQUENCE [LARGE SCALE GENOMIC DNA]</scope>
    <source>
        <strain evidence="1 2">CHULA2021a</strain>
    </source>
</reference>
<keyword evidence="2" id="KW-1185">Reference proteome</keyword>
<comment type="caution">
    <text evidence="1">The sequence shown here is derived from an EMBL/GenBank/DDBJ whole genome shotgun (WGS) entry which is preliminary data.</text>
</comment>
<protein>
    <submittedName>
        <fullName evidence="1">Uncharacterized protein</fullName>
    </submittedName>
</protein>
<proteinExistence type="predicted"/>
<accession>A0ABS7V772</accession>
<organism evidence="1 2">
    <name type="scientific">Aeromonas schubertii</name>
    <dbReference type="NCBI Taxonomy" id="652"/>
    <lineage>
        <taxon>Bacteria</taxon>
        <taxon>Pseudomonadati</taxon>
        <taxon>Pseudomonadota</taxon>
        <taxon>Gammaproteobacteria</taxon>
        <taxon>Aeromonadales</taxon>
        <taxon>Aeromonadaceae</taxon>
        <taxon>Aeromonas</taxon>
    </lineage>
</organism>
<evidence type="ECO:0000313" key="2">
    <source>
        <dbReference type="Proteomes" id="UP000774958"/>
    </source>
</evidence>
<gene>
    <name evidence="1" type="ORF">LA374_01660</name>
</gene>
<evidence type="ECO:0000313" key="1">
    <source>
        <dbReference type="EMBL" id="MBZ6064927.1"/>
    </source>
</evidence>